<accession>A0A0F9K8E5</accession>
<keyword evidence="2" id="KW-1133">Transmembrane helix</keyword>
<feature type="transmembrane region" description="Helical" evidence="2">
    <location>
        <begin position="32"/>
        <end position="56"/>
    </location>
</feature>
<feature type="transmembrane region" description="Helical" evidence="2">
    <location>
        <begin position="7"/>
        <end position="26"/>
    </location>
</feature>
<organism evidence="3">
    <name type="scientific">marine sediment metagenome</name>
    <dbReference type="NCBI Taxonomy" id="412755"/>
    <lineage>
        <taxon>unclassified sequences</taxon>
        <taxon>metagenomes</taxon>
        <taxon>ecological metagenomes</taxon>
    </lineage>
</organism>
<keyword evidence="2" id="KW-0812">Transmembrane</keyword>
<comment type="caution">
    <text evidence="3">The sequence shown here is derived from an EMBL/GenBank/DDBJ whole genome shotgun (WGS) entry which is preliminary data.</text>
</comment>
<sequence length="90" mass="9806">MGKVLAILGGLIAMAAGVYLVILVWPQQFIDLVFGCIPPVLFFGGFIALIAGISGIKDAARTKKLEKETKEEVKEEAPAEEEKKEEETKE</sequence>
<evidence type="ECO:0000256" key="1">
    <source>
        <dbReference type="SAM" id="MobiDB-lite"/>
    </source>
</evidence>
<feature type="region of interest" description="Disordered" evidence="1">
    <location>
        <begin position="67"/>
        <end position="90"/>
    </location>
</feature>
<reference evidence="3" key="1">
    <citation type="journal article" date="2015" name="Nature">
        <title>Complex archaea that bridge the gap between prokaryotes and eukaryotes.</title>
        <authorList>
            <person name="Spang A."/>
            <person name="Saw J.H."/>
            <person name="Jorgensen S.L."/>
            <person name="Zaremba-Niedzwiedzka K."/>
            <person name="Martijn J."/>
            <person name="Lind A.E."/>
            <person name="van Eijk R."/>
            <person name="Schleper C."/>
            <person name="Guy L."/>
            <person name="Ettema T.J."/>
        </authorList>
    </citation>
    <scope>NUCLEOTIDE SEQUENCE</scope>
</reference>
<dbReference type="AlphaFoldDB" id="A0A0F9K8E5"/>
<dbReference type="EMBL" id="LAZR01008523">
    <property type="protein sequence ID" value="KKM78228.1"/>
    <property type="molecule type" value="Genomic_DNA"/>
</dbReference>
<proteinExistence type="predicted"/>
<gene>
    <name evidence="3" type="ORF">LCGC14_1362060</name>
</gene>
<keyword evidence="2" id="KW-0472">Membrane</keyword>
<evidence type="ECO:0000313" key="3">
    <source>
        <dbReference type="EMBL" id="KKM78228.1"/>
    </source>
</evidence>
<evidence type="ECO:0000256" key="2">
    <source>
        <dbReference type="SAM" id="Phobius"/>
    </source>
</evidence>
<protein>
    <submittedName>
        <fullName evidence="3">Uncharacterized protein</fullName>
    </submittedName>
</protein>
<name>A0A0F9K8E5_9ZZZZ</name>